<organism evidence="1">
    <name type="scientific">marine metagenome</name>
    <dbReference type="NCBI Taxonomy" id="408172"/>
    <lineage>
        <taxon>unclassified sequences</taxon>
        <taxon>metagenomes</taxon>
        <taxon>ecological metagenomes</taxon>
    </lineage>
</organism>
<accession>A0A382N474</accession>
<gene>
    <name evidence="1" type="ORF">METZ01_LOCUS308833</name>
</gene>
<dbReference type="EMBL" id="UINC01097893">
    <property type="protein sequence ID" value="SVC55979.1"/>
    <property type="molecule type" value="Genomic_DNA"/>
</dbReference>
<reference evidence="1" key="1">
    <citation type="submission" date="2018-05" db="EMBL/GenBank/DDBJ databases">
        <authorList>
            <person name="Lanie J.A."/>
            <person name="Ng W.-L."/>
            <person name="Kazmierczak K.M."/>
            <person name="Andrzejewski T.M."/>
            <person name="Davidsen T.M."/>
            <person name="Wayne K.J."/>
            <person name="Tettelin H."/>
            <person name="Glass J.I."/>
            <person name="Rusch D."/>
            <person name="Podicherti R."/>
            <person name="Tsui H.-C.T."/>
            <person name="Winkler M.E."/>
        </authorList>
    </citation>
    <scope>NUCLEOTIDE SEQUENCE</scope>
</reference>
<name>A0A382N474_9ZZZZ</name>
<dbReference type="AlphaFoldDB" id="A0A382N474"/>
<sequence>MNVQITTQRNFVLPVEPDHFIDHINSHGPISNTDTASSLSIAINLI</sequence>
<evidence type="ECO:0000313" key="1">
    <source>
        <dbReference type="EMBL" id="SVC55979.1"/>
    </source>
</evidence>
<protein>
    <submittedName>
        <fullName evidence="1">Uncharacterized protein</fullName>
    </submittedName>
</protein>
<proteinExistence type="predicted"/>